<keyword evidence="4" id="KW-1185">Reference proteome</keyword>
<dbReference type="InterPro" id="IPR036465">
    <property type="entry name" value="vWFA_dom_sf"/>
</dbReference>
<evidence type="ECO:0000256" key="1">
    <source>
        <dbReference type="SAM" id="Coils"/>
    </source>
</evidence>
<dbReference type="PROSITE" id="PS50234">
    <property type="entry name" value="VWFA"/>
    <property type="match status" value="1"/>
</dbReference>
<keyword evidence="1" id="KW-0175">Coiled coil</keyword>
<organism evidence="3 4">
    <name type="scientific">Melghirimyces thermohalophilus</name>
    <dbReference type="NCBI Taxonomy" id="1236220"/>
    <lineage>
        <taxon>Bacteria</taxon>
        <taxon>Bacillati</taxon>
        <taxon>Bacillota</taxon>
        <taxon>Bacilli</taxon>
        <taxon>Bacillales</taxon>
        <taxon>Thermoactinomycetaceae</taxon>
        <taxon>Melghirimyces</taxon>
    </lineage>
</organism>
<dbReference type="SMART" id="SM00327">
    <property type="entry name" value="VWA"/>
    <property type="match status" value="1"/>
</dbReference>
<name>A0A1G6RXL2_9BACL</name>
<dbReference type="Gene3D" id="3.40.50.410">
    <property type="entry name" value="von Willebrand factor, type A domain"/>
    <property type="match status" value="1"/>
</dbReference>
<evidence type="ECO:0000313" key="4">
    <source>
        <dbReference type="Proteomes" id="UP000199387"/>
    </source>
</evidence>
<evidence type="ECO:0000313" key="3">
    <source>
        <dbReference type="EMBL" id="SDD09151.1"/>
    </source>
</evidence>
<sequence>NVTILLDASGSMAGTVDGGVKMDLAKAAIKRFASSLPSHAQVSLRVYGHQGSNQEKDKAKSCASTEEVYPRSAYSEKKFNQALDQFKPTGWTPIAKGMEEAYQDLKGADKAENLIYVVSDGIETCGGNPEKMAKKLNQSNIQAMVNIIGFDVDNEGQQSLKNVAEAGGGKYETVQSEEELRDYFDDLQTEMWLEWADWGTFSWLGINKKQYTRLGELRNIIYNRFGKKINNEEERMYNVCDYMREELSIESGKVDDLSDRIGERNDKLETYKKERYESLKDSLMSNALEMKDKIEEMKDKKLNQYD</sequence>
<dbReference type="Proteomes" id="UP000199387">
    <property type="component" value="Unassembled WGS sequence"/>
</dbReference>
<dbReference type="EMBL" id="FMZA01000033">
    <property type="protein sequence ID" value="SDD09151.1"/>
    <property type="molecule type" value="Genomic_DNA"/>
</dbReference>
<gene>
    <name evidence="3" type="ORF">SAMN04488112_1331</name>
</gene>
<dbReference type="InterPro" id="IPR051173">
    <property type="entry name" value="Ca_channel_alpha-2/delta"/>
</dbReference>
<dbReference type="GO" id="GO:0005245">
    <property type="term" value="F:voltage-gated calcium channel activity"/>
    <property type="evidence" value="ECO:0007669"/>
    <property type="project" value="TreeGrafter"/>
</dbReference>
<proteinExistence type="predicted"/>
<accession>A0A1G6RXL2</accession>
<dbReference type="RefSeq" id="WP_143003593.1">
    <property type="nucleotide sequence ID" value="NZ_FMZA01000033.1"/>
</dbReference>
<feature type="domain" description="VWFA" evidence="2">
    <location>
        <begin position="1"/>
        <end position="187"/>
    </location>
</feature>
<dbReference type="OrthoDB" id="9783818at2"/>
<dbReference type="AlphaFoldDB" id="A0A1G6RXL2"/>
<dbReference type="PANTHER" id="PTHR10166">
    <property type="entry name" value="VOLTAGE-DEPENDENT CALCIUM CHANNEL SUBUNIT ALPHA-2/DELTA-RELATED"/>
    <property type="match status" value="1"/>
</dbReference>
<dbReference type="Pfam" id="PF00092">
    <property type="entry name" value="VWA"/>
    <property type="match status" value="1"/>
</dbReference>
<dbReference type="SUPFAM" id="SSF53300">
    <property type="entry name" value="vWA-like"/>
    <property type="match status" value="1"/>
</dbReference>
<feature type="non-terminal residue" evidence="3">
    <location>
        <position position="1"/>
    </location>
</feature>
<protein>
    <submittedName>
        <fullName evidence="3">Ca-activated chloride channel family protein</fullName>
    </submittedName>
</protein>
<dbReference type="GO" id="GO:0005891">
    <property type="term" value="C:voltage-gated calcium channel complex"/>
    <property type="evidence" value="ECO:0007669"/>
    <property type="project" value="TreeGrafter"/>
</dbReference>
<feature type="coiled-coil region" evidence="1">
    <location>
        <begin position="254"/>
        <end position="300"/>
    </location>
</feature>
<reference evidence="3 4" key="1">
    <citation type="submission" date="2016-10" db="EMBL/GenBank/DDBJ databases">
        <authorList>
            <person name="de Groot N.N."/>
        </authorList>
    </citation>
    <scope>NUCLEOTIDE SEQUENCE [LARGE SCALE GENOMIC DNA]</scope>
    <source>
        <strain evidence="3 4">DSM 45514</strain>
    </source>
</reference>
<evidence type="ECO:0000259" key="2">
    <source>
        <dbReference type="PROSITE" id="PS50234"/>
    </source>
</evidence>
<dbReference type="PANTHER" id="PTHR10166:SF37">
    <property type="entry name" value="STOLID, ISOFORM H"/>
    <property type="match status" value="1"/>
</dbReference>
<dbReference type="STRING" id="1236220.SAMN04488112_1331"/>
<dbReference type="InterPro" id="IPR002035">
    <property type="entry name" value="VWF_A"/>
</dbReference>